<organism evidence="3 4">
    <name type="scientific">Iodidimonas nitroreducens</name>
    <dbReference type="NCBI Taxonomy" id="1236968"/>
    <lineage>
        <taxon>Bacteria</taxon>
        <taxon>Pseudomonadati</taxon>
        <taxon>Pseudomonadota</taxon>
        <taxon>Alphaproteobacteria</taxon>
        <taxon>Iodidimonadales</taxon>
        <taxon>Iodidimonadaceae</taxon>
        <taxon>Iodidimonas</taxon>
    </lineage>
</organism>
<evidence type="ECO:0000256" key="2">
    <source>
        <dbReference type="ARBA" id="ARBA00023002"/>
    </source>
</evidence>
<dbReference type="InterPro" id="IPR002347">
    <property type="entry name" value="SDR_fam"/>
</dbReference>
<evidence type="ECO:0000313" key="4">
    <source>
        <dbReference type="Proteomes" id="UP000324996"/>
    </source>
</evidence>
<gene>
    <name evidence="3" type="ORF">JCM17846_14130</name>
</gene>
<sequence length="261" mass="28381">MNPYPLKKAILITGAAQRIGRAMALDLGKAGYPIAVHYHRSAQDADETVDAIRAAGGRAHALCANLEDEDDLARLWPRAIERFGLIGGLINNASIFLKDDLDSTTRETWTRHMQINLRAPFVLIQAMAAHLSHQSGEDATGSIINIIDHRVWKLNPHFTSYTLSKSALWTLTQTAAQALAPHIRVNAIGPGPVLPSIHQNVEIFENEASATPLGHGPKLEEFGQTVRFLLETPSITGQMIALDGGQHLAWRTPDVDAGTGD</sequence>
<dbReference type="Proteomes" id="UP000324996">
    <property type="component" value="Unassembled WGS sequence"/>
</dbReference>
<proteinExistence type="inferred from homology"/>
<comment type="similarity">
    <text evidence="1">Belongs to the short-chain dehydrogenases/reductases (SDR) family.</text>
</comment>
<dbReference type="PANTHER" id="PTHR43639:SF1">
    <property type="entry name" value="SHORT-CHAIN DEHYDROGENASE_REDUCTASE FAMILY PROTEIN"/>
    <property type="match status" value="1"/>
</dbReference>
<evidence type="ECO:0000313" key="3">
    <source>
        <dbReference type="EMBL" id="GER03731.1"/>
    </source>
</evidence>
<dbReference type="RefSeq" id="WP_042085881.1">
    <property type="nucleotide sequence ID" value="NZ_BKCN01000005.1"/>
</dbReference>
<protein>
    <submittedName>
        <fullName evidence="3">Short chain dehydrogenase</fullName>
    </submittedName>
</protein>
<name>A0A5A7N603_9PROT</name>
<dbReference type="PANTHER" id="PTHR43639">
    <property type="entry name" value="OXIDOREDUCTASE, SHORT-CHAIN DEHYDROGENASE/REDUCTASE FAMILY (AFU_ORTHOLOGUE AFUA_5G02870)"/>
    <property type="match status" value="1"/>
</dbReference>
<dbReference type="NCBIfam" id="NF006597">
    <property type="entry name" value="PRK09134.1"/>
    <property type="match status" value="1"/>
</dbReference>
<dbReference type="EMBL" id="BKCN01000005">
    <property type="protein sequence ID" value="GER03731.1"/>
    <property type="molecule type" value="Genomic_DNA"/>
</dbReference>
<dbReference type="PRINTS" id="PR00081">
    <property type="entry name" value="GDHRDH"/>
</dbReference>
<dbReference type="AlphaFoldDB" id="A0A5A7N603"/>
<evidence type="ECO:0000256" key="1">
    <source>
        <dbReference type="ARBA" id="ARBA00006484"/>
    </source>
</evidence>
<accession>A0A5A7N603</accession>
<dbReference type="SUPFAM" id="SSF51735">
    <property type="entry name" value="NAD(P)-binding Rossmann-fold domains"/>
    <property type="match status" value="1"/>
</dbReference>
<dbReference type="InterPro" id="IPR036291">
    <property type="entry name" value="NAD(P)-bd_dom_sf"/>
</dbReference>
<dbReference type="Pfam" id="PF13561">
    <property type="entry name" value="adh_short_C2"/>
    <property type="match status" value="1"/>
</dbReference>
<keyword evidence="2" id="KW-0560">Oxidoreductase</keyword>
<dbReference type="Gene3D" id="3.40.50.720">
    <property type="entry name" value="NAD(P)-binding Rossmann-like Domain"/>
    <property type="match status" value="1"/>
</dbReference>
<dbReference type="GO" id="GO:0016491">
    <property type="term" value="F:oxidoreductase activity"/>
    <property type="evidence" value="ECO:0007669"/>
    <property type="project" value="UniProtKB-KW"/>
</dbReference>
<keyword evidence="4" id="KW-1185">Reference proteome</keyword>
<comment type="caution">
    <text evidence="3">The sequence shown here is derived from an EMBL/GenBank/DDBJ whole genome shotgun (WGS) entry which is preliminary data.</text>
</comment>
<reference evidence="3 4" key="1">
    <citation type="submission" date="2019-09" db="EMBL/GenBank/DDBJ databases">
        <title>NBRP : Genome information of microbial organism related human and environment.</title>
        <authorList>
            <person name="Hattori M."/>
            <person name="Oshima K."/>
            <person name="Inaba H."/>
            <person name="Suda W."/>
            <person name="Sakamoto M."/>
            <person name="Iino T."/>
            <person name="Kitahara M."/>
            <person name="Oshida Y."/>
            <person name="Iida T."/>
            <person name="Kudo T."/>
            <person name="Itoh T."/>
            <person name="Ohkuma M."/>
        </authorList>
    </citation>
    <scope>NUCLEOTIDE SEQUENCE [LARGE SCALE GENOMIC DNA]</scope>
    <source>
        <strain evidence="3 4">Q-1</strain>
    </source>
</reference>